<evidence type="ECO:0000256" key="2">
    <source>
        <dbReference type="ARBA" id="ARBA00044129"/>
    </source>
</evidence>
<dbReference type="OrthoDB" id="5994at2759"/>
<dbReference type="SUPFAM" id="SSF141091">
    <property type="entry name" value="L21p-like"/>
    <property type="match status" value="1"/>
</dbReference>
<feature type="compositionally biased region" description="Basic and acidic residues" evidence="3">
    <location>
        <begin position="54"/>
        <end position="66"/>
    </location>
</feature>
<dbReference type="GO" id="GO:0003735">
    <property type="term" value="F:structural constituent of ribosome"/>
    <property type="evidence" value="ECO:0007669"/>
    <property type="project" value="TreeGrafter"/>
</dbReference>
<dbReference type="AlphaFoldDB" id="A0A9P4HZS9"/>
<sequence length="257" mass="28527">MLSRTIRRSIQDASHALRSLPNRPACARLSTVSHTLEPGDVPEPLIQSGVYTPSEEKPKGPLRKDSSSTSPSESSSKQSSPSASLPSPTATAPSNPTTPLSDSVRELLPLLRAQKPHYIQAHIYARPYLLTAGDKLRLPFLMHGVEPGDTIRLNRAVTLGSRDFTLKAPAMQKGTRESPGNKFGYLDERLFTCRATVLGVESEPMRIKEKTKQRRRHVKHVKSKHRYTILRVSDVEVHSVEEVEGQVAESARRRNEA</sequence>
<comment type="similarity">
    <text evidence="1">Belongs to the bacterial ribosomal protein bL21 family.</text>
</comment>
<dbReference type="Proteomes" id="UP000799776">
    <property type="component" value="Unassembled WGS sequence"/>
</dbReference>
<feature type="compositionally biased region" description="Low complexity" evidence="3">
    <location>
        <begin position="67"/>
        <end position="101"/>
    </location>
</feature>
<evidence type="ECO:0000313" key="5">
    <source>
        <dbReference type="Proteomes" id="UP000799776"/>
    </source>
</evidence>
<evidence type="ECO:0000256" key="3">
    <source>
        <dbReference type="SAM" id="MobiDB-lite"/>
    </source>
</evidence>
<accession>A0A9P4HZS9</accession>
<protein>
    <recommendedName>
        <fullName evidence="2">Large ribosomal subunit protein bL21m</fullName>
    </recommendedName>
</protein>
<keyword evidence="5" id="KW-1185">Reference proteome</keyword>
<organism evidence="4 5">
    <name type="scientific">Saccharata proteae CBS 121410</name>
    <dbReference type="NCBI Taxonomy" id="1314787"/>
    <lineage>
        <taxon>Eukaryota</taxon>
        <taxon>Fungi</taxon>
        <taxon>Dikarya</taxon>
        <taxon>Ascomycota</taxon>
        <taxon>Pezizomycotina</taxon>
        <taxon>Dothideomycetes</taxon>
        <taxon>Dothideomycetes incertae sedis</taxon>
        <taxon>Botryosphaeriales</taxon>
        <taxon>Saccharataceae</taxon>
        <taxon>Saccharata</taxon>
    </lineage>
</organism>
<evidence type="ECO:0000256" key="1">
    <source>
        <dbReference type="ARBA" id="ARBA00008563"/>
    </source>
</evidence>
<proteinExistence type="inferred from homology"/>
<dbReference type="PANTHER" id="PTHR21349">
    <property type="entry name" value="50S RIBOSOMAL PROTEIN L21"/>
    <property type="match status" value="1"/>
</dbReference>
<dbReference type="InterPro" id="IPR028909">
    <property type="entry name" value="bL21-like"/>
</dbReference>
<dbReference type="EMBL" id="ML978717">
    <property type="protein sequence ID" value="KAF2088220.1"/>
    <property type="molecule type" value="Genomic_DNA"/>
</dbReference>
<evidence type="ECO:0000313" key="4">
    <source>
        <dbReference type="EMBL" id="KAF2088220.1"/>
    </source>
</evidence>
<gene>
    <name evidence="4" type="ORF">K490DRAFT_40414</name>
</gene>
<name>A0A9P4HZS9_9PEZI</name>
<feature type="region of interest" description="Disordered" evidence="3">
    <location>
        <begin position="33"/>
        <end position="101"/>
    </location>
</feature>
<reference evidence="4" key="1">
    <citation type="journal article" date="2020" name="Stud. Mycol.">
        <title>101 Dothideomycetes genomes: a test case for predicting lifestyles and emergence of pathogens.</title>
        <authorList>
            <person name="Haridas S."/>
            <person name="Albert R."/>
            <person name="Binder M."/>
            <person name="Bloem J."/>
            <person name="Labutti K."/>
            <person name="Salamov A."/>
            <person name="Andreopoulos B."/>
            <person name="Baker S."/>
            <person name="Barry K."/>
            <person name="Bills G."/>
            <person name="Bluhm B."/>
            <person name="Cannon C."/>
            <person name="Castanera R."/>
            <person name="Culley D."/>
            <person name="Daum C."/>
            <person name="Ezra D."/>
            <person name="Gonzalez J."/>
            <person name="Henrissat B."/>
            <person name="Kuo A."/>
            <person name="Liang C."/>
            <person name="Lipzen A."/>
            <person name="Lutzoni F."/>
            <person name="Magnuson J."/>
            <person name="Mondo S."/>
            <person name="Nolan M."/>
            <person name="Ohm R."/>
            <person name="Pangilinan J."/>
            <person name="Park H.-J."/>
            <person name="Ramirez L."/>
            <person name="Alfaro M."/>
            <person name="Sun H."/>
            <person name="Tritt A."/>
            <person name="Yoshinaga Y."/>
            <person name="Zwiers L.-H."/>
            <person name="Turgeon B."/>
            <person name="Goodwin S."/>
            <person name="Spatafora J."/>
            <person name="Crous P."/>
            <person name="Grigoriev I."/>
        </authorList>
    </citation>
    <scope>NUCLEOTIDE SEQUENCE</scope>
    <source>
        <strain evidence="4">CBS 121410</strain>
    </source>
</reference>
<dbReference type="InterPro" id="IPR036164">
    <property type="entry name" value="bL21-like_sf"/>
</dbReference>
<comment type="caution">
    <text evidence="4">The sequence shown here is derived from an EMBL/GenBank/DDBJ whole genome shotgun (WGS) entry which is preliminary data.</text>
</comment>
<dbReference type="PANTHER" id="PTHR21349:SF0">
    <property type="entry name" value="LARGE RIBOSOMAL SUBUNIT PROTEIN BL21M"/>
    <property type="match status" value="1"/>
</dbReference>
<dbReference type="GO" id="GO:0005762">
    <property type="term" value="C:mitochondrial large ribosomal subunit"/>
    <property type="evidence" value="ECO:0007669"/>
    <property type="project" value="TreeGrafter"/>
</dbReference>
<dbReference type="Pfam" id="PF00829">
    <property type="entry name" value="Ribosomal_L21p"/>
    <property type="match status" value="1"/>
</dbReference>